<organism evidence="1 2">
    <name type="scientific">Micromonospora sonneratiae</name>
    <dbReference type="NCBI Taxonomy" id="1184706"/>
    <lineage>
        <taxon>Bacteria</taxon>
        <taxon>Bacillati</taxon>
        <taxon>Actinomycetota</taxon>
        <taxon>Actinomycetes</taxon>
        <taxon>Micromonosporales</taxon>
        <taxon>Micromonosporaceae</taxon>
        <taxon>Micromonospora</taxon>
    </lineage>
</organism>
<gene>
    <name evidence="1" type="ORF">ACFQ4H_07975</name>
</gene>
<dbReference type="EMBL" id="JBHTMP010000009">
    <property type="protein sequence ID" value="MFD1321023.1"/>
    <property type="molecule type" value="Genomic_DNA"/>
</dbReference>
<protein>
    <submittedName>
        <fullName evidence="1">Uncharacterized protein</fullName>
    </submittedName>
</protein>
<comment type="caution">
    <text evidence="1">The sequence shown here is derived from an EMBL/GenBank/DDBJ whole genome shotgun (WGS) entry which is preliminary data.</text>
</comment>
<evidence type="ECO:0000313" key="1">
    <source>
        <dbReference type="EMBL" id="MFD1321023.1"/>
    </source>
</evidence>
<reference evidence="2" key="1">
    <citation type="journal article" date="2019" name="Int. J. Syst. Evol. Microbiol.">
        <title>The Global Catalogue of Microorganisms (GCM) 10K type strain sequencing project: providing services to taxonomists for standard genome sequencing and annotation.</title>
        <authorList>
            <consortium name="The Broad Institute Genomics Platform"/>
            <consortium name="The Broad Institute Genome Sequencing Center for Infectious Disease"/>
            <person name="Wu L."/>
            <person name="Ma J."/>
        </authorList>
    </citation>
    <scope>NUCLEOTIDE SEQUENCE [LARGE SCALE GENOMIC DNA]</scope>
    <source>
        <strain evidence="2">JCM 31037</strain>
    </source>
</reference>
<dbReference type="RefSeq" id="WP_377568711.1">
    <property type="nucleotide sequence ID" value="NZ_JBHTMP010000009.1"/>
</dbReference>
<sequence length="74" mass="6841">MPGGRQGGGGPRAGIRPTGSMSTLVRCAHPGQVDGITPADGVLVGGSSTPPCAGAPALVRAVGAPAAPPTSAAA</sequence>
<keyword evidence="2" id="KW-1185">Reference proteome</keyword>
<accession>A0ABW3YD72</accession>
<evidence type="ECO:0000313" key="2">
    <source>
        <dbReference type="Proteomes" id="UP001597260"/>
    </source>
</evidence>
<name>A0ABW3YD72_9ACTN</name>
<dbReference type="Proteomes" id="UP001597260">
    <property type="component" value="Unassembled WGS sequence"/>
</dbReference>
<proteinExistence type="predicted"/>